<reference evidence="1 2" key="1">
    <citation type="submission" date="2024-05" db="EMBL/GenBank/DDBJ databases">
        <title>Sphingomonas sp. HF-S3 16S ribosomal RNA gene Genome sequencing and assembly.</title>
        <authorList>
            <person name="Lee H."/>
        </authorList>
    </citation>
    <scope>NUCLEOTIDE SEQUENCE [LARGE SCALE GENOMIC DNA]</scope>
    <source>
        <strain evidence="1 2">HF-S3</strain>
    </source>
</reference>
<keyword evidence="2" id="KW-1185">Reference proteome</keyword>
<dbReference type="EMBL" id="JBDIZK010000003">
    <property type="protein sequence ID" value="MEN3746897.1"/>
    <property type="molecule type" value="Genomic_DNA"/>
</dbReference>
<organism evidence="1 2">
    <name type="scientific">Sphingomonas rustica</name>
    <dbReference type="NCBI Taxonomy" id="3103142"/>
    <lineage>
        <taxon>Bacteria</taxon>
        <taxon>Pseudomonadati</taxon>
        <taxon>Pseudomonadota</taxon>
        <taxon>Alphaproteobacteria</taxon>
        <taxon>Sphingomonadales</taxon>
        <taxon>Sphingomonadaceae</taxon>
        <taxon>Sphingomonas</taxon>
    </lineage>
</organism>
<evidence type="ECO:0000313" key="1">
    <source>
        <dbReference type="EMBL" id="MEN3746897.1"/>
    </source>
</evidence>
<evidence type="ECO:0000313" key="2">
    <source>
        <dbReference type="Proteomes" id="UP001427805"/>
    </source>
</evidence>
<dbReference type="RefSeq" id="WP_346245888.1">
    <property type="nucleotide sequence ID" value="NZ_JBDIZK010000003.1"/>
</dbReference>
<gene>
    <name evidence="1" type="ORF">TPR58_06945</name>
</gene>
<proteinExistence type="predicted"/>
<name>A0ABV0B5M1_9SPHN</name>
<dbReference type="PIRSF" id="PIRSF029730">
    <property type="entry name" value="UCP029730"/>
    <property type="match status" value="1"/>
</dbReference>
<dbReference type="SUPFAM" id="SSF53187">
    <property type="entry name" value="Zn-dependent exopeptidases"/>
    <property type="match status" value="1"/>
</dbReference>
<dbReference type="InterPro" id="IPR011227">
    <property type="entry name" value="UCP029730"/>
</dbReference>
<accession>A0ABV0B5M1</accession>
<dbReference type="Pfam" id="PF05013">
    <property type="entry name" value="FGase"/>
    <property type="match status" value="1"/>
</dbReference>
<dbReference type="InterPro" id="IPR007709">
    <property type="entry name" value="N-FG_amidohydro"/>
</dbReference>
<comment type="caution">
    <text evidence="1">The sequence shown here is derived from an EMBL/GenBank/DDBJ whole genome shotgun (WGS) entry which is preliminary data.</text>
</comment>
<dbReference type="Proteomes" id="UP001427805">
    <property type="component" value="Unassembled WGS sequence"/>
</dbReference>
<protein>
    <submittedName>
        <fullName evidence="1">N-formylglutamate amidohydrolase</fullName>
    </submittedName>
</protein>
<sequence length="239" mass="26118">MSVAPAEIIDGAAHRLLLLCDHASNRVPDDIDLNIDPALLDLHIAIDIGAADVTRALAAQLDAPAILGTVSRLVIDLHREPDHPGLIPQVSDGHEIPGNAQIDSEERLVRFHIPYHATIEQWIAARRPDYILSVHSFTPKLEQGGSERPWEIGILYNQDARLARPAIEWLGRQGLIVGDNEPYSGKALNATLNRHAEANDIPSFAIEIRNDLIRDAAGVARWAGILAAMAEILRGELGR</sequence>
<dbReference type="Gene3D" id="3.40.630.40">
    <property type="entry name" value="Zn-dependent exopeptidases"/>
    <property type="match status" value="1"/>
</dbReference>